<proteinExistence type="predicted"/>
<dbReference type="AlphaFoldDB" id="A0A165MW70"/>
<gene>
    <name evidence="2" type="ORF">NEOLEDRAFT_1142849</name>
</gene>
<keyword evidence="1" id="KW-0732">Signal</keyword>
<dbReference type="Proteomes" id="UP000076761">
    <property type="component" value="Unassembled WGS sequence"/>
</dbReference>
<protein>
    <recommendedName>
        <fullName evidence="4">Secreted protein</fullName>
    </recommendedName>
</protein>
<accession>A0A165MW70</accession>
<sequence length="108" mass="12019">MTRIQHYSLPFMSIAVMTSAIFPVASPAGVSETACDPHLSEISKETAPFPSRYASLVPASAHSRCQRPIHRIHDRLFRFHLFESCHSRPANSSLLVGQCADWHPNSSM</sequence>
<evidence type="ECO:0000313" key="2">
    <source>
        <dbReference type="EMBL" id="KZT18861.1"/>
    </source>
</evidence>
<evidence type="ECO:0000256" key="1">
    <source>
        <dbReference type="SAM" id="SignalP"/>
    </source>
</evidence>
<feature type="chain" id="PRO_5007862797" description="Secreted protein" evidence="1">
    <location>
        <begin position="21"/>
        <end position="108"/>
    </location>
</feature>
<organism evidence="2 3">
    <name type="scientific">Neolentinus lepideus HHB14362 ss-1</name>
    <dbReference type="NCBI Taxonomy" id="1314782"/>
    <lineage>
        <taxon>Eukaryota</taxon>
        <taxon>Fungi</taxon>
        <taxon>Dikarya</taxon>
        <taxon>Basidiomycota</taxon>
        <taxon>Agaricomycotina</taxon>
        <taxon>Agaricomycetes</taxon>
        <taxon>Gloeophyllales</taxon>
        <taxon>Gloeophyllaceae</taxon>
        <taxon>Neolentinus</taxon>
    </lineage>
</organism>
<name>A0A165MW70_9AGAM</name>
<dbReference type="EMBL" id="KV425659">
    <property type="protein sequence ID" value="KZT18861.1"/>
    <property type="molecule type" value="Genomic_DNA"/>
</dbReference>
<evidence type="ECO:0008006" key="4">
    <source>
        <dbReference type="Google" id="ProtNLM"/>
    </source>
</evidence>
<dbReference type="InParanoid" id="A0A165MW70"/>
<evidence type="ECO:0000313" key="3">
    <source>
        <dbReference type="Proteomes" id="UP000076761"/>
    </source>
</evidence>
<feature type="signal peptide" evidence="1">
    <location>
        <begin position="1"/>
        <end position="20"/>
    </location>
</feature>
<keyword evidence="3" id="KW-1185">Reference proteome</keyword>
<reference evidence="2 3" key="1">
    <citation type="journal article" date="2016" name="Mol. Biol. Evol.">
        <title>Comparative Genomics of Early-Diverging Mushroom-Forming Fungi Provides Insights into the Origins of Lignocellulose Decay Capabilities.</title>
        <authorList>
            <person name="Nagy L.G."/>
            <person name="Riley R."/>
            <person name="Tritt A."/>
            <person name="Adam C."/>
            <person name="Daum C."/>
            <person name="Floudas D."/>
            <person name="Sun H."/>
            <person name="Yadav J.S."/>
            <person name="Pangilinan J."/>
            <person name="Larsson K.H."/>
            <person name="Matsuura K."/>
            <person name="Barry K."/>
            <person name="Labutti K."/>
            <person name="Kuo R."/>
            <person name="Ohm R.A."/>
            <person name="Bhattacharya S.S."/>
            <person name="Shirouzu T."/>
            <person name="Yoshinaga Y."/>
            <person name="Martin F.M."/>
            <person name="Grigoriev I.V."/>
            <person name="Hibbett D.S."/>
        </authorList>
    </citation>
    <scope>NUCLEOTIDE SEQUENCE [LARGE SCALE GENOMIC DNA]</scope>
    <source>
        <strain evidence="2 3">HHB14362 ss-1</strain>
    </source>
</reference>